<gene>
    <name evidence="9" type="ORF">SAMN05216221_0379</name>
</gene>
<accession>A0A1H1M2J8</accession>
<dbReference type="Gene3D" id="1.25.40.10">
    <property type="entry name" value="Tetratricopeptide repeat domain"/>
    <property type="match status" value="1"/>
</dbReference>
<keyword evidence="6" id="KW-0472">Membrane</keyword>
<dbReference type="PANTHER" id="PTHR47870:SF4">
    <property type="entry name" value="CYTOCHROME C-TYPE BIOGENESIS PROTEIN CYCH"/>
    <property type="match status" value="1"/>
</dbReference>
<evidence type="ECO:0000256" key="5">
    <source>
        <dbReference type="PROSITE-ProRule" id="PRU00339"/>
    </source>
</evidence>
<evidence type="ECO:0000256" key="2">
    <source>
        <dbReference type="ARBA" id="ARBA00022737"/>
    </source>
</evidence>
<evidence type="ECO:0000256" key="6">
    <source>
        <dbReference type="SAM" id="Phobius"/>
    </source>
</evidence>
<dbReference type="Pfam" id="PF23914">
    <property type="entry name" value="TPR_CcmH_CycH"/>
    <property type="match status" value="1"/>
</dbReference>
<dbReference type="InterPro" id="IPR017560">
    <property type="entry name" value="Cyt_c_biogenesis_CcmI"/>
</dbReference>
<dbReference type="PROSITE" id="PS50005">
    <property type="entry name" value="TPR"/>
    <property type="match status" value="1"/>
</dbReference>
<dbReference type="PANTHER" id="PTHR47870">
    <property type="entry name" value="CYTOCHROME C-TYPE BIOGENESIS PROTEIN CCMH"/>
    <property type="match status" value="1"/>
</dbReference>
<dbReference type="NCBIfam" id="TIGR03142">
    <property type="entry name" value="cytochro_ccmI"/>
    <property type="match status" value="1"/>
</dbReference>
<dbReference type="AlphaFoldDB" id="A0A1H1M2J8"/>
<keyword evidence="3" id="KW-0201">Cytochrome c-type biogenesis</keyword>
<feature type="transmembrane region" description="Helical" evidence="6">
    <location>
        <begin position="92"/>
        <end position="112"/>
    </location>
</feature>
<feature type="repeat" description="TPR" evidence="5">
    <location>
        <begin position="149"/>
        <end position="182"/>
    </location>
</feature>
<feature type="domain" description="Cytochrome c-type biogenesis protein H Ig-like" evidence="7">
    <location>
        <begin position="290"/>
        <end position="395"/>
    </location>
</feature>
<dbReference type="SUPFAM" id="SSF48452">
    <property type="entry name" value="TPR-like"/>
    <property type="match status" value="1"/>
</dbReference>
<feature type="domain" description="Cytochrome c-type biogenesis protein H TPR" evidence="8">
    <location>
        <begin position="128"/>
        <end position="256"/>
    </location>
</feature>
<dbReference type="RefSeq" id="WP_090347351.1">
    <property type="nucleotide sequence ID" value="NZ_LT629751.1"/>
</dbReference>
<evidence type="ECO:0000256" key="3">
    <source>
        <dbReference type="ARBA" id="ARBA00022748"/>
    </source>
</evidence>
<proteinExistence type="predicted"/>
<keyword evidence="2" id="KW-0677">Repeat</keyword>
<dbReference type="InterPro" id="IPR019734">
    <property type="entry name" value="TPR_rpt"/>
</dbReference>
<dbReference type="InterPro" id="IPR056412">
    <property type="entry name" value="Ig_CycH"/>
</dbReference>
<evidence type="ECO:0000256" key="4">
    <source>
        <dbReference type="ARBA" id="ARBA00022803"/>
    </source>
</evidence>
<protein>
    <submittedName>
        <fullName evidence="9">Cytochrome c-type biogenesis protein CcmH</fullName>
    </submittedName>
</protein>
<dbReference type="InterPro" id="IPR051263">
    <property type="entry name" value="C-type_cytochrome_biogenesis"/>
</dbReference>
<dbReference type="InterPro" id="IPR011990">
    <property type="entry name" value="TPR-like_helical_dom_sf"/>
</dbReference>
<keyword evidence="6" id="KW-1133">Transmembrane helix</keyword>
<comment type="subcellular location">
    <subcellularLocation>
        <location evidence="1">Cell envelope</location>
    </subcellularLocation>
</comment>
<keyword evidence="10" id="KW-1185">Reference proteome</keyword>
<name>A0A1H1M2J8_9PSED</name>
<keyword evidence="4 5" id="KW-0802">TPR repeat</keyword>
<evidence type="ECO:0000259" key="7">
    <source>
        <dbReference type="Pfam" id="PF23892"/>
    </source>
</evidence>
<keyword evidence="6" id="KW-0812">Transmembrane</keyword>
<dbReference type="GO" id="GO:0005886">
    <property type="term" value="C:plasma membrane"/>
    <property type="evidence" value="ECO:0007669"/>
    <property type="project" value="TreeGrafter"/>
</dbReference>
<dbReference type="InterPro" id="IPR056413">
    <property type="entry name" value="TPR_CcmH_CycH"/>
</dbReference>
<dbReference type="STRING" id="1392877.SAMN05216221_0379"/>
<dbReference type="GO" id="GO:0030313">
    <property type="term" value="C:cell envelope"/>
    <property type="evidence" value="ECO:0007669"/>
    <property type="project" value="UniProtKB-SubCell"/>
</dbReference>
<dbReference type="OrthoDB" id="9776053at2"/>
<dbReference type="Proteomes" id="UP000243359">
    <property type="component" value="Chromosome I"/>
</dbReference>
<evidence type="ECO:0000313" key="10">
    <source>
        <dbReference type="Proteomes" id="UP000243359"/>
    </source>
</evidence>
<organism evidence="9 10">
    <name type="scientific">Pseudomonas oryzae</name>
    <dbReference type="NCBI Taxonomy" id="1392877"/>
    <lineage>
        <taxon>Bacteria</taxon>
        <taxon>Pseudomonadati</taxon>
        <taxon>Pseudomonadota</taxon>
        <taxon>Gammaproteobacteria</taxon>
        <taxon>Pseudomonadales</taxon>
        <taxon>Pseudomonadaceae</taxon>
        <taxon>Pseudomonas</taxon>
    </lineage>
</organism>
<evidence type="ECO:0000256" key="1">
    <source>
        <dbReference type="ARBA" id="ARBA00004196"/>
    </source>
</evidence>
<evidence type="ECO:0000259" key="8">
    <source>
        <dbReference type="Pfam" id="PF23914"/>
    </source>
</evidence>
<reference evidence="10" key="1">
    <citation type="submission" date="2016-10" db="EMBL/GenBank/DDBJ databases">
        <authorList>
            <person name="Varghese N."/>
            <person name="Submissions S."/>
        </authorList>
    </citation>
    <scope>NUCLEOTIDE SEQUENCE [LARGE SCALE GENOMIC DNA]</scope>
    <source>
        <strain evidence="10">KCTC 32247</strain>
    </source>
</reference>
<dbReference type="GO" id="GO:0017004">
    <property type="term" value="P:cytochrome complex assembly"/>
    <property type="evidence" value="ECO:0007669"/>
    <property type="project" value="UniProtKB-KW"/>
</dbReference>
<dbReference type="SMART" id="SM00028">
    <property type="entry name" value="TPR"/>
    <property type="match status" value="2"/>
</dbReference>
<dbReference type="Pfam" id="PF23892">
    <property type="entry name" value="Ig_CycH"/>
    <property type="match status" value="1"/>
</dbReference>
<sequence>MTAFWLAAAVLLLAALAFLLIPLLRGRRAQAEEDRTALNVALYQERIAELEAQYLAGALDQAQLDGGRAEAARELLADAEQGEGVRRSLGRWLPLALAVLVPAVGFGLYLHWGASDALRLREQLAVAPKNMDEVIARLEETVRLQPDQAEAWYFLGRSYMSQQRPKDAAPAFARAAELAGRQPELLGQWAQALYFAEGQKFTEQVRTLSEEALKLDPQEVTTLGLLGIAAFEEQRYGDAMAYWQRLVAVLEPNDPSRQAIEGGIERAREQLVARGEPVPEAPVAPAAVELKVRVSLAPELAGKVQPDDTLFVFARAASGPPMPLAAKRLKVSDLPVEVSLSDSDAMMPQLKLSSFAEIQLVARISRAGSPMQGEWIGQSGVLKTAEAGEQVLVIDQAEKQ</sequence>
<dbReference type="EMBL" id="LT629751">
    <property type="protein sequence ID" value="SDR80870.1"/>
    <property type="molecule type" value="Genomic_DNA"/>
</dbReference>
<evidence type="ECO:0000313" key="9">
    <source>
        <dbReference type="EMBL" id="SDR80870.1"/>
    </source>
</evidence>